<dbReference type="Gene3D" id="3.40.630.30">
    <property type="match status" value="1"/>
</dbReference>
<feature type="domain" description="N-acetyltransferase" evidence="2">
    <location>
        <begin position="7"/>
        <end position="165"/>
    </location>
</feature>
<evidence type="ECO:0000313" key="4">
    <source>
        <dbReference type="Proteomes" id="UP000198972"/>
    </source>
</evidence>
<dbReference type="InterPro" id="IPR000182">
    <property type="entry name" value="GNAT_dom"/>
</dbReference>
<evidence type="ECO:0000259" key="2">
    <source>
        <dbReference type="PROSITE" id="PS51186"/>
    </source>
</evidence>
<dbReference type="Proteomes" id="UP000198972">
    <property type="component" value="Unassembled WGS sequence"/>
</dbReference>
<dbReference type="PANTHER" id="PTHR31438:SF1">
    <property type="entry name" value="LYSINE N-ACYLTRANSFERASE C17G9.06C-RELATED"/>
    <property type="match status" value="1"/>
</dbReference>
<keyword evidence="3" id="KW-0808">Transferase</keyword>
<dbReference type="InterPro" id="IPR016181">
    <property type="entry name" value="Acyl_CoA_acyltransferase"/>
</dbReference>
<dbReference type="STRING" id="670482.SAMN04488542_13810"/>
<dbReference type="PANTHER" id="PTHR31438">
    <property type="entry name" value="LYSINE N-ACYLTRANSFERASE C17G9.06C-RELATED"/>
    <property type="match status" value="1"/>
</dbReference>
<protein>
    <submittedName>
        <fullName evidence="3">Protein N-acetyltransferase, RimJ/RimL family</fullName>
    </submittedName>
</protein>
<accession>A0A1G7TLM4</accession>
<reference evidence="3 4" key="1">
    <citation type="submission" date="2016-10" db="EMBL/GenBank/DDBJ databases">
        <authorList>
            <person name="de Groot N.N."/>
        </authorList>
    </citation>
    <scope>NUCLEOTIDE SEQUENCE [LARGE SCALE GENOMIC DNA]</scope>
    <source>
        <strain evidence="3 4">DSM 28129</strain>
    </source>
</reference>
<sequence length="165" mass="19122">MDELINVFLRKMSSNDISLVEEWLNKEHIKKWFGDPQEWLDEINNFNGQYSWIVHHIVEYNQVPIGFCQYYDVGKTGEGYAWDNEPLGTYGIDYLIGDEQLLGKGIGNKLVKELNKRVIDNEKPVQLIADPIKENIASIRVLVNNGYNFDKVTGLYKLIVKNQVE</sequence>
<dbReference type="EMBL" id="FNBG01000038">
    <property type="protein sequence ID" value="SDG36175.1"/>
    <property type="molecule type" value="Genomic_DNA"/>
</dbReference>
<organism evidence="3 4">
    <name type="scientific">Fontibacillus panacisegetis</name>
    <dbReference type="NCBI Taxonomy" id="670482"/>
    <lineage>
        <taxon>Bacteria</taxon>
        <taxon>Bacillati</taxon>
        <taxon>Bacillota</taxon>
        <taxon>Bacilli</taxon>
        <taxon>Bacillales</taxon>
        <taxon>Paenibacillaceae</taxon>
        <taxon>Fontibacillus</taxon>
    </lineage>
</organism>
<dbReference type="RefSeq" id="WP_091235688.1">
    <property type="nucleotide sequence ID" value="NZ_FNBG01000038.1"/>
</dbReference>
<dbReference type="PROSITE" id="PS51186">
    <property type="entry name" value="GNAT"/>
    <property type="match status" value="1"/>
</dbReference>
<evidence type="ECO:0000313" key="3">
    <source>
        <dbReference type="EMBL" id="SDG36175.1"/>
    </source>
</evidence>
<name>A0A1G7TLM4_9BACL</name>
<proteinExistence type="predicted"/>
<dbReference type="OrthoDB" id="9795206at2"/>
<dbReference type="GO" id="GO:0046677">
    <property type="term" value="P:response to antibiotic"/>
    <property type="evidence" value="ECO:0007669"/>
    <property type="project" value="UniProtKB-KW"/>
</dbReference>
<dbReference type="AlphaFoldDB" id="A0A1G7TLM4"/>
<dbReference type="GO" id="GO:0016410">
    <property type="term" value="F:N-acyltransferase activity"/>
    <property type="evidence" value="ECO:0007669"/>
    <property type="project" value="TreeGrafter"/>
</dbReference>
<keyword evidence="4" id="KW-1185">Reference proteome</keyword>
<keyword evidence="1" id="KW-0046">Antibiotic resistance</keyword>
<evidence type="ECO:0000256" key="1">
    <source>
        <dbReference type="ARBA" id="ARBA00023251"/>
    </source>
</evidence>
<gene>
    <name evidence="3" type="ORF">SAMN04488542_13810</name>
</gene>
<dbReference type="SUPFAM" id="SSF55729">
    <property type="entry name" value="Acyl-CoA N-acyltransferases (Nat)"/>
    <property type="match status" value="1"/>
</dbReference>
<dbReference type="Pfam" id="PF13523">
    <property type="entry name" value="Acetyltransf_8"/>
    <property type="match status" value="1"/>
</dbReference>